<feature type="transmembrane region" description="Helical" evidence="7">
    <location>
        <begin position="106"/>
        <end position="129"/>
    </location>
</feature>
<proteinExistence type="inferred from homology"/>
<evidence type="ECO:0000256" key="5">
    <source>
        <dbReference type="ARBA" id="ARBA00022989"/>
    </source>
</evidence>
<dbReference type="RefSeq" id="WP_075366396.1">
    <property type="nucleotide sequence ID" value="NZ_MLBF01000041.1"/>
</dbReference>
<evidence type="ECO:0000256" key="3">
    <source>
        <dbReference type="ARBA" id="ARBA00022475"/>
    </source>
</evidence>
<dbReference type="EMBL" id="MLBF01000041">
    <property type="protein sequence ID" value="OLN28604.1"/>
    <property type="molecule type" value="Genomic_DNA"/>
</dbReference>
<dbReference type="InterPro" id="IPR003370">
    <property type="entry name" value="Chromate_transpt"/>
</dbReference>
<feature type="transmembrane region" description="Helical" evidence="7">
    <location>
        <begin position="73"/>
        <end position="94"/>
    </location>
</feature>
<comment type="similarity">
    <text evidence="2">Belongs to the chromate ion transporter (CHR) (TC 2.A.51) family.</text>
</comment>
<keyword evidence="3" id="KW-1003">Cell membrane</keyword>
<dbReference type="GO" id="GO:0005886">
    <property type="term" value="C:plasma membrane"/>
    <property type="evidence" value="ECO:0007669"/>
    <property type="project" value="UniProtKB-SubCell"/>
</dbReference>
<accession>A0A1Q8QMP6</accession>
<gene>
    <name evidence="8" type="ORF">DSOL_3982</name>
</gene>
<dbReference type="STRING" id="1888891.DSOL_3982"/>
<dbReference type="Proteomes" id="UP000186102">
    <property type="component" value="Unassembled WGS sequence"/>
</dbReference>
<dbReference type="PANTHER" id="PTHR43663">
    <property type="entry name" value="CHROMATE TRANSPORT PROTEIN-RELATED"/>
    <property type="match status" value="1"/>
</dbReference>
<dbReference type="AlphaFoldDB" id="A0A1Q8QMP6"/>
<keyword evidence="4 7" id="KW-0812">Transmembrane</keyword>
<name>A0A1Q8QMP6_9FIRM</name>
<feature type="transmembrane region" description="Helical" evidence="7">
    <location>
        <begin position="45"/>
        <end position="66"/>
    </location>
</feature>
<comment type="caution">
    <text evidence="8">The sequence shown here is derived from an EMBL/GenBank/DDBJ whole genome shotgun (WGS) entry which is preliminary data.</text>
</comment>
<evidence type="ECO:0000256" key="1">
    <source>
        <dbReference type="ARBA" id="ARBA00004651"/>
    </source>
</evidence>
<organism evidence="8 9">
    <name type="scientific">Desulfosporosinus metallidurans</name>
    <dbReference type="NCBI Taxonomy" id="1888891"/>
    <lineage>
        <taxon>Bacteria</taxon>
        <taxon>Bacillati</taxon>
        <taxon>Bacillota</taxon>
        <taxon>Clostridia</taxon>
        <taxon>Eubacteriales</taxon>
        <taxon>Desulfitobacteriaceae</taxon>
        <taxon>Desulfosporosinus</taxon>
    </lineage>
</organism>
<sequence length="136" mass="14527">MKILAVLAFSFLKVGLFSFGGGFAMISLMQNLAVGKNHWLTNSQFSAAIALGQVTPGPISISATFIGYKVAGLLGAFISTIAVFLPSLGAMYLLEKFYLKIRGNQFTQSIMHGVLPVIVALILSVAFSLGKENILR</sequence>
<reference evidence="8 9" key="1">
    <citation type="submission" date="2016-09" db="EMBL/GenBank/DDBJ databases">
        <title>Complete genome of Desulfosporosinus sp. OL.</title>
        <authorList>
            <person name="Mardanov A."/>
            <person name="Beletsky A."/>
            <person name="Panova A."/>
            <person name="Karnachuk O."/>
            <person name="Ravin N."/>
        </authorList>
    </citation>
    <scope>NUCLEOTIDE SEQUENCE [LARGE SCALE GENOMIC DNA]</scope>
    <source>
        <strain evidence="8 9">OL</strain>
    </source>
</reference>
<evidence type="ECO:0000313" key="8">
    <source>
        <dbReference type="EMBL" id="OLN28604.1"/>
    </source>
</evidence>
<evidence type="ECO:0000256" key="2">
    <source>
        <dbReference type="ARBA" id="ARBA00005262"/>
    </source>
</evidence>
<dbReference type="InterPro" id="IPR052518">
    <property type="entry name" value="CHR_Transporter"/>
</dbReference>
<keyword evidence="5 7" id="KW-1133">Transmembrane helix</keyword>
<keyword evidence="9" id="KW-1185">Reference proteome</keyword>
<evidence type="ECO:0000256" key="4">
    <source>
        <dbReference type="ARBA" id="ARBA00022692"/>
    </source>
</evidence>
<evidence type="ECO:0000313" key="9">
    <source>
        <dbReference type="Proteomes" id="UP000186102"/>
    </source>
</evidence>
<dbReference type="OrthoDB" id="9788907at2"/>
<evidence type="ECO:0000256" key="6">
    <source>
        <dbReference type="ARBA" id="ARBA00023136"/>
    </source>
</evidence>
<dbReference type="GO" id="GO:0015109">
    <property type="term" value="F:chromate transmembrane transporter activity"/>
    <property type="evidence" value="ECO:0007669"/>
    <property type="project" value="InterPro"/>
</dbReference>
<evidence type="ECO:0000256" key="7">
    <source>
        <dbReference type="SAM" id="Phobius"/>
    </source>
</evidence>
<protein>
    <submittedName>
        <fullName evidence="8">Chromate transport protein</fullName>
    </submittedName>
</protein>
<keyword evidence="6 7" id="KW-0472">Membrane</keyword>
<comment type="subcellular location">
    <subcellularLocation>
        <location evidence="1">Cell membrane</location>
        <topology evidence="1">Multi-pass membrane protein</topology>
    </subcellularLocation>
</comment>
<dbReference type="PANTHER" id="PTHR43663:SF1">
    <property type="entry name" value="CHROMATE TRANSPORTER"/>
    <property type="match status" value="1"/>
</dbReference>
<dbReference type="Pfam" id="PF02417">
    <property type="entry name" value="Chromate_transp"/>
    <property type="match status" value="1"/>
</dbReference>